<organism evidence="5 6">
    <name type="scientific">Agromyces soli</name>
    <dbReference type="NCBI Taxonomy" id="659012"/>
    <lineage>
        <taxon>Bacteria</taxon>
        <taxon>Bacillati</taxon>
        <taxon>Actinomycetota</taxon>
        <taxon>Actinomycetes</taxon>
        <taxon>Micrococcales</taxon>
        <taxon>Microbacteriaceae</taxon>
        <taxon>Agromyces</taxon>
    </lineage>
</organism>
<comment type="similarity">
    <text evidence="1">Belongs to the bacterial solute-binding protein 1 family.</text>
</comment>
<evidence type="ECO:0000256" key="4">
    <source>
        <dbReference type="SAM" id="SignalP"/>
    </source>
</evidence>
<feature type="chain" id="PRO_5045070882" evidence="4">
    <location>
        <begin position="29"/>
        <end position="436"/>
    </location>
</feature>
<gene>
    <name evidence="5" type="ORF">MTP13_08170</name>
</gene>
<protein>
    <submittedName>
        <fullName evidence="5">Extracellular solute-binding protein</fullName>
    </submittedName>
</protein>
<accession>A0ABY4AY07</accession>
<reference evidence="5 6" key="1">
    <citation type="submission" date="2022-03" db="EMBL/GenBank/DDBJ databases">
        <title>Agromyces sp. isolated from the gut of P. brevitarsis seulensis larvae.</title>
        <authorList>
            <person name="Won M."/>
            <person name="Kwon S.-W."/>
        </authorList>
    </citation>
    <scope>NUCLEOTIDE SEQUENCE [LARGE SCALE GENOMIC DNA]</scope>
    <source>
        <strain evidence="5 6">KACC 16215</strain>
    </source>
</reference>
<dbReference type="PANTHER" id="PTHR30061">
    <property type="entry name" value="MALTOSE-BINDING PERIPLASMIC PROTEIN"/>
    <property type="match status" value="1"/>
</dbReference>
<dbReference type="Gene3D" id="3.40.190.10">
    <property type="entry name" value="Periplasmic binding protein-like II"/>
    <property type="match status" value="1"/>
</dbReference>
<dbReference type="RefSeq" id="WP_243570560.1">
    <property type="nucleotide sequence ID" value="NZ_BAAARD010000001.1"/>
</dbReference>
<keyword evidence="3 4" id="KW-0732">Signal</keyword>
<proteinExistence type="inferred from homology"/>
<evidence type="ECO:0000256" key="2">
    <source>
        <dbReference type="ARBA" id="ARBA00022448"/>
    </source>
</evidence>
<evidence type="ECO:0000313" key="5">
    <source>
        <dbReference type="EMBL" id="UOE27739.1"/>
    </source>
</evidence>
<dbReference type="PANTHER" id="PTHR30061:SF50">
    <property type="entry name" value="MALTOSE_MALTODEXTRIN-BINDING PERIPLASMIC PROTEIN"/>
    <property type="match status" value="1"/>
</dbReference>
<dbReference type="InterPro" id="IPR006059">
    <property type="entry name" value="SBP"/>
</dbReference>
<dbReference type="Proteomes" id="UP000831304">
    <property type="component" value="Chromosome"/>
</dbReference>
<sequence length="436" mass="44955">MKKSVLATVGLGLSLALGLAGCSASTGDAEGGAQELTFLTHWGPDQVKMLEAAGDAFTADNPDITIKVQAVPFGNLLSTLRTQGASADGPAIVGIYDAWLPELVRDGLAAQTPDDVAADVEANWPAGVVTAASQQGAVYGIPNEIDLYQLNYNTKLFDAAGIAEPPADWDALVKDAAALTTGEQQGIGFITNWNSGVVHPFLSLLASNGGSFLNEDGTKSALDSPEALETAELYQQLVDAGSTDPAKSPANANTTGPYLDAFVNNQTGMIIMANWWESALKDGMGDGFANVATAPIPVGPSGTESSSISYSWMTMVNGKASDAKQAAAWKFLSYLNGPDSGEAGSSAMADILVSMGILPSRASDLEAHQAQLETPFLTSYVEQLAQATPFPTVLGGPAATDALQRQLEALINGQIDAKTAMANAAKDVDAALAAAQ</sequence>
<dbReference type="EMBL" id="CP094533">
    <property type="protein sequence ID" value="UOE27739.1"/>
    <property type="molecule type" value="Genomic_DNA"/>
</dbReference>
<evidence type="ECO:0000256" key="3">
    <source>
        <dbReference type="ARBA" id="ARBA00022729"/>
    </source>
</evidence>
<dbReference type="Pfam" id="PF01547">
    <property type="entry name" value="SBP_bac_1"/>
    <property type="match status" value="1"/>
</dbReference>
<keyword evidence="2" id="KW-0813">Transport</keyword>
<keyword evidence="6" id="KW-1185">Reference proteome</keyword>
<evidence type="ECO:0000313" key="6">
    <source>
        <dbReference type="Proteomes" id="UP000831304"/>
    </source>
</evidence>
<dbReference type="SUPFAM" id="SSF53850">
    <property type="entry name" value="Periplasmic binding protein-like II"/>
    <property type="match status" value="1"/>
</dbReference>
<feature type="signal peptide" evidence="4">
    <location>
        <begin position="1"/>
        <end position="28"/>
    </location>
</feature>
<evidence type="ECO:0000256" key="1">
    <source>
        <dbReference type="ARBA" id="ARBA00008520"/>
    </source>
</evidence>
<dbReference type="PROSITE" id="PS51257">
    <property type="entry name" value="PROKAR_LIPOPROTEIN"/>
    <property type="match status" value="1"/>
</dbReference>
<name>A0ABY4AY07_9MICO</name>